<dbReference type="GO" id="GO:0030688">
    <property type="term" value="C:preribosome, small subunit precursor"/>
    <property type="evidence" value="ECO:0007669"/>
    <property type="project" value="InterPro"/>
</dbReference>
<dbReference type="OMA" id="AMWFSDR"/>
<dbReference type="OrthoDB" id="2019504at2759"/>
<accession>A5E062</accession>
<dbReference type="STRING" id="379508.A5E062"/>
<dbReference type="GO" id="GO:0006364">
    <property type="term" value="P:rRNA processing"/>
    <property type="evidence" value="ECO:0007669"/>
    <property type="project" value="UniProtKB-KW"/>
</dbReference>
<evidence type="ECO:0000313" key="6">
    <source>
        <dbReference type="EMBL" id="EDK44820.1"/>
    </source>
</evidence>
<dbReference type="GO" id="GO:0005634">
    <property type="term" value="C:nucleus"/>
    <property type="evidence" value="ECO:0007669"/>
    <property type="project" value="UniProtKB-SubCell"/>
</dbReference>
<protein>
    <recommendedName>
        <fullName evidence="8">Ribosomal RNA-processing protein 1</fullName>
    </recommendedName>
</protein>
<dbReference type="KEGG" id="lel:PVL30_003826"/>
<dbReference type="AlphaFoldDB" id="A5E062"/>
<gene>
    <name evidence="6" type="ORF">LELG_02999</name>
</gene>
<evidence type="ECO:0000256" key="1">
    <source>
        <dbReference type="ARBA" id="ARBA00004123"/>
    </source>
</evidence>
<dbReference type="Proteomes" id="UP000001996">
    <property type="component" value="Unassembled WGS sequence"/>
</dbReference>
<keyword evidence="3" id="KW-0698">rRNA processing</keyword>
<dbReference type="GO" id="GO:0030687">
    <property type="term" value="C:preribosome, large subunit precursor"/>
    <property type="evidence" value="ECO:0007669"/>
    <property type="project" value="EnsemblFungi"/>
</dbReference>
<evidence type="ECO:0000256" key="5">
    <source>
        <dbReference type="SAM" id="MobiDB-lite"/>
    </source>
</evidence>
<organism evidence="6 7">
    <name type="scientific">Lodderomyces elongisporus (strain ATCC 11503 / CBS 2605 / JCM 1781 / NBRC 1676 / NRRL YB-4239)</name>
    <name type="common">Yeast</name>
    <name type="synonym">Saccharomyces elongisporus</name>
    <dbReference type="NCBI Taxonomy" id="379508"/>
    <lineage>
        <taxon>Eukaryota</taxon>
        <taxon>Fungi</taxon>
        <taxon>Dikarya</taxon>
        <taxon>Ascomycota</taxon>
        <taxon>Saccharomycotina</taxon>
        <taxon>Pichiomycetes</taxon>
        <taxon>Debaryomycetaceae</taxon>
        <taxon>Candida/Lodderomyces clade</taxon>
        <taxon>Lodderomyces</taxon>
    </lineage>
</organism>
<dbReference type="InterPro" id="IPR010301">
    <property type="entry name" value="RRP1"/>
</dbReference>
<dbReference type="eggNOG" id="KOG3911">
    <property type="taxonomic scope" value="Eukaryota"/>
</dbReference>
<keyword evidence="4" id="KW-0539">Nucleus</keyword>
<proteinExistence type="inferred from homology"/>
<dbReference type="Pfam" id="PF05997">
    <property type="entry name" value="Nop52"/>
    <property type="match status" value="1"/>
</dbReference>
<comment type="subcellular location">
    <subcellularLocation>
        <location evidence="1">Nucleus</location>
    </subcellularLocation>
</comment>
<comment type="similarity">
    <text evidence="2">Belongs to the RRP1 family.</text>
</comment>
<name>A5E062_LODEL</name>
<dbReference type="GeneID" id="5233393"/>
<evidence type="ECO:0000256" key="4">
    <source>
        <dbReference type="ARBA" id="ARBA00023242"/>
    </source>
</evidence>
<dbReference type="EMBL" id="CH981526">
    <property type="protein sequence ID" value="EDK44820.1"/>
    <property type="molecule type" value="Genomic_DNA"/>
</dbReference>
<dbReference type="FunCoup" id="A5E062">
    <property type="interactions" value="415"/>
</dbReference>
<evidence type="ECO:0000256" key="3">
    <source>
        <dbReference type="ARBA" id="ARBA00022552"/>
    </source>
</evidence>
<evidence type="ECO:0000313" key="7">
    <source>
        <dbReference type="Proteomes" id="UP000001996"/>
    </source>
</evidence>
<feature type="compositionally biased region" description="Acidic residues" evidence="5">
    <location>
        <begin position="265"/>
        <end position="287"/>
    </location>
</feature>
<dbReference type="HOGENOM" id="CLU_022876_0_0_1"/>
<evidence type="ECO:0000256" key="2">
    <source>
        <dbReference type="ARBA" id="ARBA00006374"/>
    </source>
</evidence>
<dbReference type="VEuPathDB" id="FungiDB:LELG_02999"/>
<keyword evidence="7" id="KW-1185">Reference proteome</keyword>
<sequence>MSLTSAFVKKLASNDKPTRDAALEALRKYLASKTLKSGNSLSLLDMEKLWRGLYFSMWFCDRPKAQERLAESLGQLYLENIKSVESFLLFTKAFNLIMIKEWASIDQWRIDKYYLLIRRVLRHNFQYLKKNQWDLELVKKWTQVMMETILSGGDKVPVALPYHLCDIFLDELELIMFADIEDREVDENDPEDMKQKLEELNKEKIAIANEVPIRELIEPFTKLSKEAKLKTLREKTKEDVLDNEKLVEWGVVRNSNGNKGGNSEGSEEDEDDEDEEDEDEEDEWKGF</sequence>
<evidence type="ECO:0008006" key="8">
    <source>
        <dbReference type="Google" id="ProtNLM"/>
    </source>
</evidence>
<reference evidence="6 7" key="1">
    <citation type="journal article" date="2009" name="Nature">
        <title>Evolution of pathogenicity and sexual reproduction in eight Candida genomes.</title>
        <authorList>
            <person name="Butler G."/>
            <person name="Rasmussen M.D."/>
            <person name="Lin M.F."/>
            <person name="Santos M.A."/>
            <person name="Sakthikumar S."/>
            <person name="Munro C.A."/>
            <person name="Rheinbay E."/>
            <person name="Grabherr M."/>
            <person name="Forche A."/>
            <person name="Reedy J.L."/>
            <person name="Agrafioti I."/>
            <person name="Arnaud M.B."/>
            <person name="Bates S."/>
            <person name="Brown A.J."/>
            <person name="Brunke S."/>
            <person name="Costanzo M.C."/>
            <person name="Fitzpatrick D.A."/>
            <person name="de Groot P.W."/>
            <person name="Harris D."/>
            <person name="Hoyer L.L."/>
            <person name="Hube B."/>
            <person name="Klis F.M."/>
            <person name="Kodira C."/>
            <person name="Lennard N."/>
            <person name="Logue M.E."/>
            <person name="Martin R."/>
            <person name="Neiman A.M."/>
            <person name="Nikolaou E."/>
            <person name="Quail M.A."/>
            <person name="Quinn J."/>
            <person name="Santos M.C."/>
            <person name="Schmitzberger F.F."/>
            <person name="Sherlock G."/>
            <person name="Shah P."/>
            <person name="Silverstein K.A."/>
            <person name="Skrzypek M.S."/>
            <person name="Soll D."/>
            <person name="Staggs R."/>
            <person name="Stansfield I."/>
            <person name="Stumpf M.P."/>
            <person name="Sudbery P.E."/>
            <person name="Srikantha T."/>
            <person name="Zeng Q."/>
            <person name="Berman J."/>
            <person name="Berriman M."/>
            <person name="Heitman J."/>
            <person name="Gow N.A."/>
            <person name="Lorenz M.C."/>
            <person name="Birren B.W."/>
            <person name="Kellis M."/>
            <person name="Cuomo C.A."/>
        </authorList>
    </citation>
    <scope>NUCLEOTIDE SEQUENCE [LARGE SCALE GENOMIC DNA]</scope>
    <source>
        <strain evidence="7">ATCC 11503 / BCRC 21390 / CBS 2605 / JCM 1781 / NBRC 1676 / NRRL YB-4239</strain>
    </source>
</reference>
<dbReference type="PANTHER" id="PTHR13026">
    <property type="entry name" value="NNP-1 PROTEIN NOVEL NUCLEAR PROTEIN 1 NOP52"/>
    <property type="match status" value="1"/>
</dbReference>
<dbReference type="InParanoid" id="A5E062"/>
<dbReference type="PANTHER" id="PTHR13026:SF0">
    <property type="entry name" value="RIBOSOMAL RNA PROCESSING 1B"/>
    <property type="match status" value="1"/>
</dbReference>
<feature type="region of interest" description="Disordered" evidence="5">
    <location>
        <begin position="251"/>
        <end position="287"/>
    </location>
</feature>